<evidence type="ECO:0000256" key="1">
    <source>
        <dbReference type="SAM" id="SignalP"/>
    </source>
</evidence>
<dbReference type="EMBL" id="CP025791">
    <property type="protein sequence ID" value="AUP81239.1"/>
    <property type="molecule type" value="Genomic_DNA"/>
</dbReference>
<dbReference type="PANTHER" id="PTHR36220">
    <property type="entry name" value="UNNAMED PRODUCT"/>
    <property type="match status" value="1"/>
</dbReference>
<dbReference type="Gene3D" id="2.120.10.80">
    <property type="entry name" value="Kelch-type beta propeller"/>
    <property type="match status" value="1"/>
</dbReference>
<dbReference type="AlphaFoldDB" id="A0A2K9PVZ3"/>
<dbReference type="KEGG" id="fek:C1H87_21980"/>
<dbReference type="Proteomes" id="UP000235826">
    <property type="component" value="Chromosome"/>
</dbReference>
<feature type="chain" id="PRO_5014701145" description="PKD domain-containing protein" evidence="1">
    <location>
        <begin position="36"/>
        <end position="378"/>
    </location>
</feature>
<organism evidence="2 3">
    <name type="scientific">Flavivirga eckloniae</name>
    <dbReference type="NCBI Taxonomy" id="1803846"/>
    <lineage>
        <taxon>Bacteria</taxon>
        <taxon>Pseudomonadati</taxon>
        <taxon>Bacteroidota</taxon>
        <taxon>Flavobacteriia</taxon>
        <taxon>Flavobacteriales</taxon>
        <taxon>Flavobacteriaceae</taxon>
        <taxon>Flavivirga</taxon>
    </lineage>
</organism>
<dbReference type="InterPro" id="IPR013517">
    <property type="entry name" value="FG-GAP"/>
</dbReference>
<dbReference type="InterPro" id="IPR013519">
    <property type="entry name" value="Int_alpha_beta-p"/>
</dbReference>
<reference evidence="2 3" key="1">
    <citation type="submission" date="2018-01" db="EMBL/GenBank/DDBJ databases">
        <title>Complete genome sequence of Flavivirga eckloniae ECD14 isolated from seaweed Ecklonia cava.</title>
        <authorList>
            <person name="Lee J.H."/>
            <person name="Baik K.S."/>
            <person name="Seong C.N."/>
        </authorList>
    </citation>
    <scope>NUCLEOTIDE SEQUENCE [LARGE SCALE GENOMIC DNA]</scope>
    <source>
        <strain evidence="2 3">ECD14</strain>
    </source>
</reference>
<dbReference type="InterPro" id="IPR015915">
    <property type="entry name" value="Kelch-typ_b-propeller"/>
</dbReference>
<evidence type="ECO:0000313" key="2">
    <source>
        <dbReference type="EMBL" id="AUP81239.1"/>
    </source>
</evidence>
<proteinExistence type="predicted"/>
<dbReference type="PANTHER" id="PTHR36220:SF1">
    <property type="entry name" value="GAMMA TUBULIN COMPLEX COMPONENT C-TERMINAL DOMAIN-CONTAINING PROTEIN"/>
    <property type="match status" value="1"/>
</dbReference>
<feature type="signal peptide" evidence="1">
    <location>
        <begin position="1"/>
        <end position="35"/>
    </location>
</feature>
<dbReference type="PROSITE" id="PS51257">
    <property type="entry name" value="PROKAR_LIPOPROTEIN"/>
    <property type="match status" value="1"/>
</dbReference>
<keyword evidence="1" id="KW-0732">Signal</keyword>
<sequence>MNLRFKIKIKIELIRLQNIRANLFLVLSFACYAQAQITVNTNKTVANMPNYSVSLSGNGNIMAIGIHEATNNNTKSGRVRIYKSKSGVWSQVGHDIKGEAVGDYSGYSVSLSKDGTTVAIGAKHNHGRNGTNSGHVRVYKNNSGVWKQIGGDIDGEAEGDWSGYSVSLSGDGAIVAIGAVLNNGNGENSGHVRVYKNNSGVWTQVGADINGKAAKDYFGTSVSLSNNGSILAVGAHQGGVLTGYVSVYKNISGNWEQIGNDITGEPKDNFLGWNISLSSNGATVATAAYKDNKKGKRHAYVRMYQTKGGAWVQKGTDIDGKTTGYDVLGFNNISLGKDTITLLGAYDKDRGKHTPIINYVRVYKYNSSNIWKQINTDI</sequence>
<gene>
    <name evidence="2" type="ORF">C1H87_21980</name>
</gene>
<dbReference type="SUPFAM" id="SSF50965">
    <property type="entry name" value="Galactose oxidase, central domain"/>
    <property type="match status" value="1"/>
</dbReference>
<name>A0A2K9PVZ3_9FLAO</name>
<evidence type="ECO:0000313" key="3">
    <source>
        <dbReference type="Proteomes" id="UP000235826"/>
    </source>
</evidence>
<evidence type="ECO:0008006" key="4">
    <source>
        <dbReference type="Google" id="ProtNLM"/>
    </source>
</evidence>
<dbReference type="Pfam" id="PF14312">
    <property type="entry name" value="FG-GAP_2"/>
    <property type="match status" value="2"/>
</dbReference>
<keyword evidence="3" id="KW-1185">Reference proteome</keyword>
<protein>
    <recommendedName>
        <fullName evidence="4">PKD domain-containing protein</fullName>
    </recommendedName>
</protein>
<dbReference type="InterPro" id="IPR011043">
    <property type="entry name" value="Gal_Oxase/kelch_b-propeller"/>
</dbReference>
<dbReference type="PROSITE" id="PS51470">
    <property type="entry name" value="FG_GAP"/>
    <property type="match status" value="1"/>
</dbReference>
<accession>A0A2K9PVZ3</accession>